<dbReference type="EMBL" id="VTWT01000002">
    <property type="protein sequence ID" value="KAA9340768.1"/>
    <property type="molecule type" value="Genomic_DNA"/>
</dbReference>
<keyword evidence="3" id="KW-1185">Reference proteome</keyword>
<feature type="coiled-coil region" evidence="1">
    <location>
        <begin position="55"/>
        <end position="82"/>
    </location>
</feature>
<dbReference type="SUPFAM" id="SSF48498">
    <property type="entry name" value="Tetracyclin repressor-like, C-terminal domain"/>
    <property type="match status" value="1"/>
</dbReference>
<dbReference type="Gene3D" id="1.10.10.60">
    <property type="entry name" value="Homeodomain-like"/>
    <property type="match status" value="1"/>
</dbReference>
<proteinExistence type="predicted"/>
<evidence type="ECO:0000313" key="2">
    <source>
        <dbReference type="EMBL" id="KAA9340768.1"/>
    </source>
</evidence>
<gene>
    <name evidence="2" type="ORF">F0P94_04895</name>
</gene>
<dbReference type="InterPro" id="IPR036271">
    <property type="entry name" value="Tet_transcr_reg_TetR-rel_C_sf"/>
</dbReference>
<keyword evidence="1" id="KW-0175">Coiled coil</keyword>
<accession>A0A5N1J202</accession>
<protein>
    <submittedName>
        <fullName evidence="2">TetR/AcrR family transcriptional regulator</fullName>
    </submittedName>
</protein>
<dbReference type="Gene3D" id="1.10.357.10">
    <property type="entry name" value="Tetracycline Repressor, domain 2"/>
    <property type="match status" value="1"/>
</dbReference>
<dbReference type="InterPro" id="IPR009057">
    <property type="entry name" value="Homeodomain-like_sf"/>
</dbReference>
<reference evidence="2 3" key="1">
    <citation type="submission" date="2019-09" db="EMBL/GenBank/DDBJ databases">
        <title>Genome sequence of Adhaeribacter sp. M2.</title>
        <authorList>
            <person name="Srinivasan S."/>
        </authorList>
    </citation>
    <scope>NUCLEOTIDE SEQUENCE [LARGE SCALE GENOMIC DNA]</scope>
    <source>
        <strain evidence="2 3">M2</strain>
    </source>
</reference>
<evidence type="ECO:0000313" key="3">
    <source>
        <dbReference type="Proteomes" id="UP000326570"/>
    </source>
</evidence>
<organism evidence="2 3">
    <name type="scientific">Adhaeribacter soli</name>
    <dbReference type="NCBI Taxonomy" id="2607655"/>
    <lineage>
        <taxon>Bacteria</taxon>
        <taxon>Pseudomonadati</taxon>
        <taxon>Bacteroidota</taxon>
        <taxon>Cytophagia</taxon>
        <taxon>Cytophagales</taxon>
        <taxon>Hymenobacteraceae</taxon>
        <taxon>Adhaeribacter</taxon>
    </lineage>
</organism>
<evidence type="ECO:0000256" key="1">
    <source>
        <dbReference type="SAM" id="Coils"/>
    </source>
</evidence>
<dbReference type="Proteomes" id="UP000326570">
    <property type="component" value="Unassembled WGS sequence"/>
</dbReference>
<name>A0A5N1J202_9BACT</name>
<dbReference type="AlphaFoldDB" id="A0A5N1J202"/>
<comment type="caution">
    <text evidence="2">The sequence shown here is derived from an EMBL/GenBank/DDBJ whole genome shotgun (WGS) entry which is preliminary data.</text>
</comment>
<sequence>MNFRQTVLQEGMNIFQQYGIRNLSMEAILTHLDISKGTLAGIARTKAELLDLCIEETLERRKEELAAIIEEADNAVEAVMELTKVHLKSLAGHHPDFFPDLKNEYQPSWAKVQLFSDKYMLAYLTELFNLGKEQELFKADIDGKMLSQLFLIQTNSVVEAGLLQNPDENFDAVFKMAFELYLSGLLTPKGLQLLQELTTTENVALKFV</sequence>
<dbReference type="SUPFAM" id="SSF46689">
    <property type="entry name" value="Homeodomain-like"/>
    <property type="match status" value="1"/>
</dbReference>